<dbReference type="PROSITE" id="PS51144">
    <property type="entry name" value="ALPHA_CA_2"/>
    <property type="match status" value="1"/>
</dbReference>
<keyword evidence="3" id="KW-0479">Metal-binding</keyword>
<dbReference type="GO" id="GO:0008270">
    <property type="term" value="F:zinc ion binding"/>
    <property type="evidence" value="ECO:0007669"/>
    <property type="project" value="InterPro"/>
</dbReference>
<dbReference type="PANTHER" id="PTHR18952:SF124">
    <property type="entry name" value="CARBONIC ANHYDRASE 7"/>
    <property type="match status" value="1"/>
</dbReference>
<evidence type="ECO:0000256" key="5">
    <source>
        <dbReference type="ARBA" id="ARBA00023180"/>
    </source>
</evidence>
<dbReference type="PANTHER" id="PTHR18952">
    <property type="entry name" value="CARBONIC ANHYDRASE"/>
    <property type="match status" value="1"/>
</dbReference>
<reference evidence="7" key="1">
    <citation type="submission" date="2015-11" db="EMBL/GenBank/DDBJ databases">
        <title>De novo transcriptome assembly of four potential Pierce s Disease insect vectors from Arizona vineyards.</title>
        <authorList>
            <person name="Tassone E.E."/>
        </authorList>
    </citation>
    <scope>NUCLEOTIDE SEQUENCE</scope>
</reference>
<evidence type="ECO:0000256" key="1">
    <source>
        <dbReference type="ARBA" id="ARBA00010718"/>
    </source>
</evidence>
<dbReference type="InterPro" id="IPR001148">
    <property type="entry name" value="CA_dom"/>
</dbReference>
<dbReference type="EMBL" id="GECU01004267">
    <property type="protein sequence ID" value="JAT03440.1"/>
    <property type="molecule type" value="Transcribed_RNA"/>
</dbReference>
<dbReference type="InterPro" id="IPR036398">
    <property type="entry name" value="CA_dom_sf"/>
</dbReference>
<proteinExistence type="inferred from homology"/>
<dbReference type="Gene3D" id="3.10.200.10">
    <property type="entry name" value="Alpha carbonic anhydrase"/>
    <property type="match status" value="1"/>
</dbReference>
<comment type="similarity">
    <text evidence="1">Belongs to the alpha-carbonic anhydrase family.</text>
</comment>
<evidence type="ECO:0000256" key="3">
    <source>
        <dbReference type="ARBA" id="ARBA00022723"/>
    </source>
</evidence>
<protein>
    <recommendedName>
        <fullName evidence="2">carbonic anhydrase</fullName>
        <ecNumber evidence="2">4.2.1.1</ecNumber>
    </recommendedName>
</protein>
<dbReference type="CDD" id="cd00326">
    <property type="entry name" value="alpha_CA"/>
    <property type="match status" value="1"/>
</dbReference>
<evidence type="ECO:0000256" key="2">
    <source>
        <dbReference type="ARBA" id="ARBA00012925"/>
    </source>
</evidence>
<organism evidence="7">
    <name type="scientific">Homalodisca liturata</name>
    <dbReference type="NCBI Taxonomy" id="320908"/>
    <lineage>
        <taxon>Eukaryota</taxon>
        <taxon>Metazoa</taxon>
        <taxon>Ecdysozoa</taxon>
        <taxon>Arthropoda</taxon>
        <taxon>Hexapoda</taxon>
        <taxon>Insecta</taxon>
        <taxon>Pterygota</taxon>
        <taxon>Neoptera</taxon>
        <taxon>Paraneoptera</taxon>
        <taxon>Hemiptera</taxon>
        <taxon>Auchenorrhyncha</taxon>
        <taxon>Membracoidea</taxon>
        <taxon>Cicadellidae</taxon>
        <taxon>Cicadellinae</taxon>
        <taxon>Proconiini</taxon>
        <taxon>Homalodisca</taxon>
    </lineage>
</organism>
<dbReference type="SMART" id="SM01057">
    <property type="entry name" value="Carb_anhydrase"/>
    <property type="match status" value="1"/>
</dbReference>
<gene>
    <name evidence="7" type="ORF">g.22460</name>
</gene>
<evidence type="ECO:0000259" key="6">
    <source>
        <dbReference type="PROSITE" id="PS51144"/>
    </source>
</evidence>
<dbReference type="EC" id="4.2.1.1" evidence="2"/>
<sequence>PYLLPRHRVVCMSVVSVSAPPSADMSAIVCITLFLAAIQQSEALAQMHASHIDFGYDVDGLLGPDKWVNQFQTCSGKYQSPIDIEEELVERVSLPPLVFQGFSELPRESVIINNGHTVMLQFNHTSPVTVSGGPLPGMYQFAQLHFHWGYNDSYGSEDTINNHSYPMELHMVFFKTDYQSVDEAMQYKDGLLVLALFYEIDDSNSDNVVYSEIVRKFPDIEFPHSSTRLDISLSLNVLLPFDTERYFTYKGSLTTPPCLEVVTWIDFKHPIYLSHSQLSAFRKLRSVEGYMTHNARPIQPLSGRPVWYNVQEYPDSSATSLHLTIPLLLCTLFAYSALFVL</sequence>
<dbReference type="InterPro" id="IPR023561">
    <property type="entry name" value="Carbonic_anhydrase_a-class"/>
</dbReference>
<dbReference type="SUPFAM" id="SSF51069">
    <property type="entry name" value="Carbonic anhydrase"/>
    <property type="match status" value="1"/>
</dbReference>
<keyword evidence="5" id="KW-0325">Glycoprotein</keyword>
<dbReference type="GO" id="GO:0004089">
    <property type="term" value="F:carbonate dehydratase activity"/>
    <property type="evidence" value="ECO:0007669"/>
    <property type="project" value="UniProtKB-EC"/>
</dbReference>
<accession>A0A1B6JW96</accession>
<evidence type="ECO:0000313" key="7">
    <source>
        <dbReference type="EMBL" id="JAT03440.1"/>
    </source>
</evidence>
<dbReference type="GO" id="GO:0005737">
    <property type="term" value="C:cytoplasm"/>
    <property type="evidence" value="ECO:0007669"/>
    <property type="project" value="TreeGrafter"/>
</dbReference>
<dbReference type="Pfam" id="PF00194">
    <property type="entry name" value="Carb_anhydrase"/>
    <property type="match status" value="1"/>
</dbReference>
<feature type="non-terminal residue" evidence="7">
    <location>
        <position position="1"/>
    </location>
</feature>
<dbReference type="AlphaFoldDB" id="A0A1B6JW96"/>
<evidence type="ECO:0000256" key="4">
    <source>
        <dbReference type="ARBA" id="ARBA00022833"/>
    </source>
</evidence>
<dbReference type="FunFam" id="3.10.200.10:FF:000003">
    <property type="entry name" value="Carbonic anhydrase 12"/>
    <property type="match status" value="1"/>
</dbReference>
<feature type="domain" description="Alpha-carbonic anhydrase" evidence="6">
    <location>
        <begin position="52"/>
        <end position="310"/>
    </location>
</feature>
<name>A0A1B6JW96_9HEMI</name>
<keyword evidence="4" id="KW-0862">Zinc</keyword>